<keyword evidence="3" id="KW-1185">Reference proteome</keyword>
<dbReference type="Pfam" id="PF14126">
    <property type="entry name" value="DUF4293"/>
    <property type="match status" value="1"/>
</dbReference>
<accession>A0A562SE80</accession>
<dbReference type="AlphaFoldDB" id="A0A562SE80"/>
<feature type="transmembrane region" description="Helical" evidence="1">
    <location>
        <begin position="72"/>
        <end position="90"/>
    </location>
</feature>
<reference evidence="2 3" key="1">
    <citation type="journal article" date="2015" name="Stand. Genomic Sci.">
        <title>Genomic Encyclopedia of Bacterial and Archaeal Type Strains, Phase III: the genomes of soil and plant-associated and newly described type strains.</title>
        <authorList>
            <person name="Whitman W.B."/>
            <person name="Woyke T."/>
            <person name="Klenk H.P."/>
            <person name="Zhou Y."/>
            <person name="Lilburn T.G."/>
            <person name="Beck B.J."/>
            <person name="De Vos P."/>
            <person name="Vandamme P."/>
            <person name="Eisen J.A."/>
            <person name="Garrity G."/>
            <person name="Hugenholtz P."/>
            <person name="Kyrpides N.C."/>
        </authorList>
    </citation>
    <scope>NUCLEOTIDE SEQUENCE [LARGE SCALE GENOMIC DNA]</scope>
    <source>
        <strain evidence="2 3">CGMCC 1.7271</strain>
    </source>
</reference>
<keyword evidence="1" id="KW-0472">Membrane</keyword>
<keyword evidence="1" id="KW-0812">Transmembrane</keyword>
<dbReference type="RefSeq" id="WP_144887988.1">
    <property type="nucleotide sequence ID" value="NZ_VLLE01000006.1"/>
</dbReference>
<evidence type="ECO:0000313" key="2">
    <source>
        <dbReference type="EMBL" id="TWI79214.1"/>
    </source>
</evidence>
<gene>
    <name evidence="2" type="ORF">IQ13_3617</name>
</gene>
<evidence type="ECO:0000313" key="3">
    <source>
        <dbReference type="Proteomes" id="UP000316167"/>
    </source>
</evidence>
<keyword evidence="1" id="KW-1133">Transmembrane helix</keyword>
<evidence type="ECO:0000256" key="1">
    <source>
        <dbReference type="SAM" id="Phobius"/>
    </source>
</evidence>
<sequence length="136" mass="15162">MIQRIQTIWLLLAAAASFASLKLSFYSGKKDAVLFEQLSGSTGGFLLLVLSVAVALLAVVSIFLFKNRKLQMRLALAALVLQLVVLFLYIQQTAEFIEGNYTLTSVFSFVVPVFFILAVLGIRKDEKLIKSMDRLR</sequence>
<name>A0A562SE80_9BACT</name>
<proteinExistence type="predicted"/>
<feature type="transmembrane region" description="Helical" evidence="1">
    <location>
        <begin position="45"/>
        <end position="65"/>
    </location>
</feature>
<dbReference type="EMBL" id="VLLE01000006">
    <property type="protein sequence ID" value="TWI79214.1"/>
    <property type="molecule type" value="Genomic_DNA"/>
</dbReference>
<organism evidence="2 3">
    <name type="scientific">Lacibacter cauensis</name>
    <dbReference type="NCBI Taxonomy" id="510947"/>
    <lineage>
        <taxon>Bacteria</taxon>
        <taxon>Pseudomonadati</taxon>
        <taxon>Bacteroidota</taxon>
        <taxon>Chitinophagia</taxon>
        <taxon>Chitinophagales</taxon>
        <taxon>Chitinophagaceae</taxon>
        <taxon>Lacibacter</taxon>
    </lineage>
</organism>
<protein>
    <submittedName>
        <fullName evidence="2">Uncharacterized protein DUF4293</fullName>
    </submittedName>
</protein>
<comment type="caution">
    <text evidence="2">The sequence shown here is derived from an EMBL/GenBank/DDBJ whole genome shotgun (WGS) entry which is preliminary data.</text>
</comment>
<dbReference type="Proteomes" id="UP000316167">
    <property type="component" value="Unassembled WGS sequence"/>
</dbReference>
<feature type="transmembrane region" description="Helical" evidence="1">
    <location>
        <begin position="102"/>
        <end position="122"/>
    </location>
</feature>
<dbReference type="InterPro" id="IPR025635">
    <property type="entry name" value="DUF4293"/>
</dbReference>